<feature type="domain" description="Peptidase S8/S53" evidence="7">
    <location>
        <begin position="169"/>
        <end position="451"/>
    </location>
</feature>
<dbReference type="PANTHER" id="PTHR43399:SF4">
    <property type="entry name" value="CELL WALL-ASSOCIATED PROTEASE"/>
    <property type="match status" value="1"/>
</dbReference>
<evidence type="ECO:0000256" key="6">
    <source>
        <dbReference type="SAM" id="SignalP"/>
    </source>
</evidence>
<dbReference type="EMBL" id="JBHSHD010000010">
    <property type="protein sequence ID" value="MFC4821337.1"/>
    <property type="molecule type" value="Genomic_DNA"/>
</dbReference>
<accession>A0ABV9R0R1</accession>
<dbReference type="PRINTS" id="PR00723">
    <property type="entry name" value="SUBTILISIN"/>
</dbReference>
<evidence type="ECO:0000256" key="5">
    <source>
        <dbReference type="PROSITE-ProRule" id="PRU01240"/>
    </source>
</evidence>
<evidence type="ECO:0000256" key="1">
    <source>
        <dbReference type="ARBA" id="ARBA00011073"/>
    </source>
</evidence>
<feature type="active site" description="Charge relay system" evidence="5">
    <location>
        <position position="231"/>
    </location>
</feature>
<dbReference type="InterPro" id="IPR051048">
    <property type="entry name" value="Peptidase_S8/S53_subtilisin"/>
</dbReference>
<dbReference type="Proteomes" id="UP001595886">
    <property type="component" value="Unassembled WGS sequence"/>
</dbReference>
<dbReference type="Gene3D" id="3.40.50.200">
    <property type="entry name" value="Peptidase S8/S53 domain"/>
    <property type="match status" value="1"/>
</dbReference>
<proteinExistence type="inferred from homology"/>
<comment type="similarity">
    <text evidence="1 5">Belongs to the peptidase S8 family.</text>
</comment>
<protein>
    <submittedName>
        <fullName evidence="8">S8 family serine peptidase</fullName>
    </submittedName>
</protein>
<keyword evidence="2 5" id="KW-0645">Protease</keyword>
<evidence type="ECO:0000256" key="2">
    <source>
        <dbReference type="ARBA" id="ARBA00022670"/>
    </source>
</evidence>
<dbReference type="InterPro" id="IPR015500">
    <property type="entry name" value="Peptidase_S8_subtilisin-rel"/>
</dbReference>
<keyword evidence="3 5" id="KW-0378">Hydrolase</keyword>
<gene>
    <name evidence="8" type="ORF">ACFO6Q_13465</name>
</gene>
<name>A0ABV9R0R1_9GAMM</name>
<keyword evidence="6" id="KW-0732">Signal</keyword>
<keyword evidence="4 5" id="KW-0720">Serine protease</keyword>
<evidence type="ECO:0000313" key="8">
    <source>
        <dbReference type="EMBL" id="MFC4821337.1"/>
    </source>
</evidence>
<evidence type="ECO:0000256" key="4">
    <source>
        <dbReference type="ARBA" id="ARBA00022825"/>
    </source>
</evidence>
<dbReference type="InterPro" id="IPR036852">
    <property type="entry name" value="Peptidase_S8/S53_dom_sf"/>
</dbReference>
<feature type="active site" description="Charge relay system" evidence="5">
    <location>
        <position position="178"/>
    </location>
</feature>
<organism evidence="8 9">
    <name type="scientific">Dokdonella ginsengisoli</name>
    <dbReference type="NCBI Taxonomy" id="363846"/>
    <lineage>
        <taxon>Bacteria</taxon>
        <taxon>Pseudomonadati</taxon>
        <taxon>Pseudomonadota</taxon>
        <taxon>Gammaproteobacteria</taxon>
        <taxon>Lysobacterales</taxon>
        <taxon>Rhodanobacteraceae</taxon>
        <taxon>Dokdonella</taxon>
    </lineage>
</organism>
<dbReference type="PROSITE" id="PS51892">
    <property type="entry name" value="SUBTILASE"/>
    <property type="match status" value="1"/>
</dbReference>
<reference evidence="9" key="1">
    <citation type="journal article" date="2019" name="Int. J. Syst. Evol. Microbiol.">
        <title>The Global Catalogue of Microorganisms (GCM) 10K type strain sequencing project: providing services to taxonomists for standard genome sequencing and annotation.</title>
        <authorList>
            <consortium name="The Broad Institute Genomics Platform"/>
            <consortium name="The Broad Institute Genome Sequencing Center for Infectious Disease"/>
            <person name="Wu L."/>
            <person name="Ma J."/>
        </authorList>
    </citation>
    <scope>NUCLEOTIDE SEQUENCE [LARGE SCALE GENOMIC DNA]</scope>
    <source>
        <strain evidence="9">CCUG 30340</strain>
    </source>
</reference>
<keyword evidence="9" id="KW-1185">Reference proteome</keyword>
<evidence type="ECO:0000313" key="9">
    <source>
        <dbReference type="Proteomes" id="UP001595886"/>
    </source>
</evidence>
<evidence type="ECO:0000259" key="7">
    <source>
        <dbReference type="Pfam" id="PF00082"/>
    </source>
</evidence>
<dbReference type="Pfam" id="PF00082">
    <property type="entry name" value="Peptidase_S8"/>
    <property type="match status" value="1"/>
</dbReference>
<evidence type="ECO:0000256" key="3">
    <source>
        <dbReference type="ARBA" id="ARBA00022801"/>
    </source>
</evidence>
<dbReference type="PROSITE" id="PS00138">
    <property type="entry name" value="SUBTILASE_SER"/>
    <property type="match status" value="1"/>
</dbReference>
<sequence>MYRPLASLSLLPLALALQSAFAADVDPALRAGAADGARVDALIVFADQSRPALAPLDARAGYRERRRALVDALRGRAQVQQAGVRAWLDERGLAYRPYWIANLIAVRLDAGELGAVARRDDVARVVANPRIAARLPQPLQGPGPAAPRAIEWNVSKIGAPLAWEAGYRGQGVVIGGEDTGYQWDHPALKPQYRGWADGVAEHAYNWHDAVHDSSGNPCGNDAPAPCDDHGHGTHTAGTFAGDDGGDHRIGVAPGARWIGCRNMDGGVGTPASYIECMQWMLAPTDAAGQNEDPDRAPDIVSNSWTCTPDEGCTTGAEIATAVDNLAAGGIFFVAGAANEGPACGSIAQPPAIYEASFVVGMTDAADALDFQSSRGPVSGTARVRPDVVAPGVAIVSSVPNDDYAVMTGTSMATPNVAGAAALLMSADPTLKGDPQRVAALLRDTAVRDGVSDPYNSGCGGLTMADWPNYQAGYGRIDVWAAVQAALAGDDGIFADGFDE</sequence>
<dbReference type="RefSeq" id="WP_380021620.1">
    <property type="nucleotide sequence ID" value="NZ_JBHSHD010000010.1"/>
</dbReference>
<feature type="active site" description="Charge relay system" evidence="5">
    <location>
        <position position="410"/>
    </location>
</feature>
<dbReference type="InterPro" id="IPR000209">
    <property type="entry name" value="Peptidase_S8/S53_dom"/>
</dbReference>
<dbReference type="InterPro" id="IPR023828">
    <property type="entry name" value="Peptidase_S8_Ser-AS"/>
</dbReference>
<dbReference type="PANTHER" id="PTHR43399">
    <property type="entry name" value="SUBTILISIN-RELATED"/>
    <property type="match status" value="1"/>
</dbReference>
<feature type="chain" id="PRO_5047028657" evidence="6">
    <location>
        <begin position="23"/>
        <end position="499"/>
    </location>
</feature>
<feature type="signal peptide" evidence="6">
    <location>
        <begin position="1"/>
        <end position="22"/>
    </location>
</feature>
<dbReference type="SUPFAM" id="SSF52743">
    <property type="entry name" value="Subtilisin-like"/>
    <property type="match status" value="1"/>
</dbReference>
<comment type="caution">
    <text evidence="8">The sequence shown here is derived from an EMBL/GenBank/DDBJ whole genome shotgun (WGS) entry which is preliminary data.</text>
</comment>